<sequence length="59" mass="6737">MLATSAPKRIDLTFMITTPVVGYMVILAGVFEMKLNIKIKNNKKRHHLVTLKVTHCQSR</sequence>
<keyword evidence="1" id="KW-0812">Transmembrane</keyword>
<keyword evidence="1" id="KW-1133">Transmembrane helix</keyword>
<dbReference type="EMBL" id="BMXN01000040">
    <property type="protein sequence ID" value="GGW41766.1"/>
    <property type="molecule type" value="Genomic_DNA"/>
</dbReference>
<evidence type="ECO:0000313" key="2">
    <source>
        <dbReference type="EMBL" id="GGW41766.1"/>
    </source>
</evidence>
<reference evidence="3" key="1">
    <citation type="journal article" date="2019" name="Int. J. Syst. Evol. Microbiol.">
        <title>The Global Catalogue of Microorganisms (GCM) 10K type strain sequencing project: providing services to taxonomists for standard genome sequencing and annotation.</title>
        <authorList>
            <consortium name="The Broad Institute Genomics Platform"/>
            <consortium name="The Broad Institute Genome Sequencing Center for Infectious Disease"/>
            <person name="Wu L."/>
            <person name="Ma J."/>
        </authorList>
    </citation>
    <scope>NUCLEOTIDE SEQUENCE [LARGE SCALE GENOMIC DNA]</scope>
    <source>
        <strain evidence="3">KCTC 22154</strain>
    </source>
</reference>
<dbReference type="AlphaFoldDB" id="A0A8H9I8Q1"/>
<feature type="transmembrane region" description="Helical" evidence="1">
    <location>
        <begin position="12"/>
        <end position="31"/>
    </location>
</feature>
<keyword evidence="1" id="KW-0472">Membrane</keyword>
<gene>
    <name evidence="2" type="ORF">GCM10007157_35170</name>
</gene>
<keyword evidence="3" id="KW-1185">Reference proteome</keyword>
<organism evidence="2 3">
    <name type="scientific">Vreelandella hamiltonii</name>
    <dbReference type="NCBI Taxonomy" id="502829"/>
    <lineage>
        <taxon>Bacteria</taxon>
        <taxon>Pseudomonadati</taxon>
        <taxon>Pseudomonadota</taxon>
        <taxon>Gammaproteobacteria</taxon>
        <taxon>Oceanospirillales</taxon>
        <taxon>Halomonadaceae</taxon>
        <taxon>Vreelandella</taxon>
    </lineage>
</organism>
<evidence type="ECO:0000256" key="1">
    <source>
        <dbReference type="SAM" id="Phobius"/>
    </source>
</evidence>
<protein>
    <submittedName>
        <fullName evidence="2">Uncharacterized protein</fullName>
    </submittedName>
</protein>
<evidence type="ECO:0000313" key="3">
    <source>
        <dbReference type="Proteomes" id="UP000623776"/>
    </source>
</evidence>
<dbReference type="Proteomes" id="UP000623776">
    <property type="component" value="Unassembled WGS sequence"/>
</dbReference>
<comment type="caution">
    <text evidence="2">The sequence shown here is derived from an EMBL/GenBank/DDBJ whole genome shotgun (WGS) entry which is preliminary data.</text>
</comment>
<proteinExistence type="predicted"/>
<accession>A0A8H9I8Q1</accession>
<name>A0A8H9I8Q1_9GAMM</name>